<feature type="transmembrane region" description="Helical" evidence="1">
    <location>
        <begin position="12"/>
        <end position="34"/>
    </location>
</feature>
<comment type="caution">
    <text evidence="2">The sequence shown here is derived from an EMBL/GenBank/DDBJ whole genome shotgun (WGS) entry which is preliminary data.</text>
</comment>
<feature type="transmembrane region" description="Helical" evidence="1">
    <location>
        <begin position="46"/>
        <end position="68"/>
    </location>
</feature>
<proteinExistence type="predicted"/>
<feature type="transmembrane region" description="Helical" evidence="1">
    <location>
        <begin position="134"/>
        <end position="158"/>
    </location>
</feature>
<reference evidence="2 3" key="1">
    <citation type="submission" date="2020-06" db="EMBL/GenBank/DDBJ databases">
        <authorList>
            <person name="Criscuolo A."/>
        </authorList>
    </citation>
    <scope>NUCLEOTIDE SEQUENCE [LARGE SCALE GENOMIC DNA]</scope>
    <source>
        <strain evidence="2">1804121828</strain>
    </source>
</reference>
<keyword evidence="3" id="KW-1185">Reference proteome</keyword>
<dbReference type="AlphaFoldDB" id="A0A6V6XZR3"/>
<evidence type="ECO:0000256" key="1">
    <source>
        <dbReference type="SAM" id="Phobius"/>
    </source>
</evidence>
<name>A0A6V6XZR3_9FIRM</name>
<protein>
    <recommendedName>
        <fullName evidence="4">ABC-2 family transporter protein</fullName>
    </recommendedName>
</protein>
<keyword evidence="1" id="KW-1133">Transmembrane helix</keyword>
<dbReference type="RefSeq" id="WP_180498814.1">
    <property type="nucleotide sequence ID" value="NZ_CAIJCS010000014.1"/>
</dbReference>
<keyword evidence="1" id="KW-0472">Membrane</keyword>
<dbReference type="EMBL" id="CAIJCS010000014">
    <property type="protein sequence ID" value="CAC9924980.1"/>
    <property type="molecule type" value="Genomic_DNA"/>
</dbReference>
<sequence>MNNTESRKYKGLRLYVLLFLMLCVHVVVLGVIAFEGSFIKDIYPLFSLLDAYFLFHLIFNPVLLSALVKKVVEIEEKNNMFQLQEMLGVEPSTLLFRKWSWLSLRLFILQLVEWVLILQMAARSNHFHLSQVTSTHVAVIFFSQWLIASAIVAFFLILDTRSKSPYFTLFFSMGGALSGILSMLTSRALTLVNPFAWYSSLLSISYIKQSEGFARVLNPTPWLSLAVSLAGLLICLIIIKKHTHIRSDKTI</sequence>
<dbReference type="Proteomes" id="UP000586454">
    <property type="component" value="Unassembled WGS sequence"/>
</dbReference>
<evidence type="ECO:0000313" key="3">
    <source>
        <dbReference type="Proteomes" id="UP000586454"/>
    </source>
</evidence>
<keyword evidence="1" id="KW-0812">Transmembrane</keyword>
<gene>
    <name evidence="2" type="ORF">PEPNEM18_00454</name>
</gene>
<feature type="transmembrane region" description="Helical" evidence="1">
    <location>
        <begin position="102"/>
        <end position="122"/>
    </location>
</feature>
<accession>A0A6V6XZR3</accession>
<feature type="transmembrane region" description="Helical" evidence="1">
    <location>
        <begin position="222"/>
        <end position="239"/>
    </location>
</feature>
<organism evidence="2 3">
    <name type="scientific">Aedoeadaptatus nemausensis</name>
    <dbReference type="NCBI Taxonomy" id="2582829"/>
    <lineage>
        <taxon>Bacteria</taxon>
        <taxon>Bacillati</taxon>
        <taxon>Bacillota</taxon>
        <taxon>Tissierellia</taxon>
        <taxon>Tissierellales</taxon>
        <taxon>Peptoniphilaceae</taxon>
        <taxon>Aedoeadaptatus</taxon>
    </lineage>
</organism>
<feature type="transmembrane region" description="Helical" evidence="1">
    <location>
        <begin position="165"/>
        <end position="184"/>
    </location>
</feature>
<evidence type="ECO:0008006" key="4">
    <source>
        <dbReference type="Google" id="ProtNLM"/>
    </source>
</evidence>
<evidence type="ECO:0000313" key="2">
    <source>
        <dbReference type="EMBL" id="CAC9924980.1"/>
    </source>
</evidence>